<protein>
    <recommendedName>
        <fullName evidence="3">Transmembrane protein</fullName>
    </recommendedName>
</protein>
<name>Q0WUZ4_ARATH</name>
<accession>Q0WUZ4</accession>
<feature type="transmembrane region" description="Helical" evidence="1">
    <location>
        <begin position="39"/>
        <end position="62"/>
    </location>
</feature>
<sequence>MERIVIIEIRRSRLSRRFPNSIVDKRWPVSGRGTNMSSAVFISLLFFLYDFSTETLVALVCMNL</sequence>
<keyword evidence="1" id="KW-0472">Membrane</keyword>
<evidence type="ECO:0000256" key="1">
    <source>
        <dbReference type="SAM" id="Phobius"/>
    </source>
</evidence>
<dbReference type="EMBL" id="AK226987">
    <property type="protein sequence ID" value="BAE99054.1"/>
    <property type="molecule type" value="mRNA"/>
</dbReference>
<keyword evidence="1" id="KW-0812">Transmembrane</keyword>
<dbReference type="AlphaFoldDB" id="Q0WUZ4"/>
<reference evidence="2" key="1">
    <citation type="submission" date="2006-07" db="EMBL/GenBank/DDBJ databases">
        <title>Large-scale analysis of RIKEN Arabidopsis full-length (RAFL) cDNAs.</title>
        <authorList>
            <person name="Totoki Y."/>
            <person name="Seki M."/>
            <person name="Ishida J."/>
            <person name="Nakajima M."/>
            <person name="Enju A."/>
            <person name="Morosawa T."/>
            <person name="Kamiya A."/>
            <person name="Narusaka M."/>
            <person name="Shin-i T."/>
            <person name="Nakagawa M."/>
            <person name="Sakamoto N."/>
            <person name="Oishi K."/>
            <person name="Kohara Y."/>
            <person name="Kobayashi M."/>
            <person name="Toyoda A."/>
            <person name="Sakaki Y."/>
            <person name="Sakurai T."/>
            <person name="Iida K."/>
            <person name="Akiyama K."/>
            <person name="Satou M."/>
            <person name="Toyoda T."/>
            <person name="Konagaya A."/>
            <person name="Carninci P."/>
            <person name="Kawai J."/>
            <person name="Hayashizaki Y."/>
            <person name="Shinozaki K."/>
        </authorList>
    </citation>
    <scope>NUCLEOTIDE SEQUENCE</scope>
</reference>
<keyword evidence="1" id="KW-1133">Transmembrane helix</keyword>
<organism evidence="2">
    <name type="scientific">Arabidopsis thaliana</name>
    <name type="common">Mouse-ear cress</name>
    <dbReference type="NCBI Taxonomy" id="3702"/>
    <lineage>
        <taxon>Eukaryota</taxon>
        <taxon>Viridiplantae</taxon>
        <taxon>Streptophyta</taxon>
        <taxon>Embryophyta</taxon>
        <taxon>Tracheophyta</taxon>
        <taxon>Spermatophyta</taxon>
        <taxon>Magnoliopsida</taxon>
        <taxon>eudicotyledons</taxon>
        <taxon>Gunneridae</taxon>
        <taxon>Pentapetalae</taxon>
        <taxon>rosids</taxon>
        <taxon>malvids</taxon>
        <taxon>Brassicales</taxon>
        <taxon>Brassicaceae</taxon>
        <taxon>Camelineae</taxon>
        <taxon>Arabidopsis</taxon>
    </lineage>
</organism>
<proteinExistence type="evidence at transcript level"/>
<evidence type="ECO:0008006" key="3">
    <source>
        <dbReference type="Google" id="ProtNLM"/>
    </source>
</evidence>
<evidence type="ECO:0000313" key="2">
    <source>
        <dbReference type="EMBL" id="BAE99054.1"/>
    </source>
</evidence>